<keyword evidence="1" id="KW-0472">Membrane</keyword>
<evidence type="ECO:0000313" key="3">
    <source>
        <dbReference type="Proteomes" id="UP000678513"/>
    </source>
</evidence>
<accession>A0ABX7Y7L2</accession>
<reference evidence="2 3" key="1">
    <citation type="submission" date="2021-03" db="EMBL/GenBank/DDBJ databases">
        <title>Human Oral Microbial Genomes.</title>
        <authorList>
            <person name="Johnston C.D."/>
            <person name="Chen T."/>
            <person name="Dewhirst F.E."/>
        </authorList>
    </citation>
    <scope>NUCLEOTIDE SEQUENCE [LARGE SCALE GENOMIC DNA]</scope>
    <source>
        <strain evidence="2 3">DSMZ 100122</strain>
    </source>
</reference>
<feature type="transmembrane region" description="Helical" evidence="1">
    <location>
        <begin position="12"/>
        <end position="32"/>
    </location>
</feature>
<organism evidence="2 3">
    <name type="scientific">Arachnia rubra</name>
    <dbReference type="NCBI Taxonomy" id="1547448"/>
    <lineage>
        <taxon>Bacteria</taxon>
        <taxon>Bacillati</taxon>
        <taxon>Actinomycetota</taxon>
        <taxon>Actinomycetes</taxon>
        <taxon>Propionibacteriales</taxon>
        <taxon>Propionibacteriaceae</taxon>
        <taxon>Arachnia</taxon>
    </lineage>
</organism>
<dbReference type="RefSeq" id="WP_212325431.1">
    <property type="nucleotide sequence ID" value="NZ_AP024463.1"/>
</dbReference>
<keyword evidence="3" id="KW-1185">Reference proteome</keyword>
<protein>
    <recommendedName>
        <fullName evidence="4">Integral membrane protein</fullName>
    </recommendedName>
</protein>
<sequence length="94" mass="10713">MSTNFFNSTAQILYGGVVLLITLMNFLMYASLREDNQDVKSFSSRMSRRNRWMMLDIVIKLVGLTLTIVVFPPAMLLSVLVTLLLIVVPQQFRA</sequence>
<gene>
    <name evidence="2" type="ORF">J5A65_03615</name>
</gene>
<proteinExistence type="predicted"/>
<keyword evidence="1" id="KW-1133">Transmembrane helix</keyword>
<dbReference type="Proteomes" id="UP000678513">
    <property type="component" value="Chromosome"/>
</dbReference>
<dbReference type="EMBL" id="CP072384">
    <property type="protein sequence ID" value="QUC08835.1"/>
    <property type="molecule type" value="Genomic_DNA"/>
</dbReference>
<evidence type="ECO:0000313" key="2">
    <source>
        <dbReference type="EMBL" id="QUC08835.1"/>
    </source>
</evidence>
<name>A0ABX7Y7L2_9ACTN</name>
<evidence type="ECO:0000256" key="1">
    <source>
        <dbReference type="SAM" id="Phobius"/>
    </source>
</evidence>
<keyword evidence="1" id="KW-0812">Transmembrane</keyword>
<feature type="transmembrane region" description="Helical" evidence="1">
    <location>
        <begin position="53"/>
        <end position="86"/>
    </location>
</feature>
<evidence type="ECO:0008006" key="4">
    <source>
        <dbReference type="Google" id="ProtNLM"/>
    </source>
</evidence>